<dbReference type="GO" id="GO:0005524">
    <property type="term" value="F:ATP binding"/>
    <property type="evidence" value="ECO:0007669"/>
    <property type="project" value="UniProtKB-KW"/>
</dbReference>
<dbReference type="PROSITE" id="PS00211">
    <property type="entry name" value="ABC_TRANSPORTER_1"/>
    <property type="match status" value="1"/>
</dbReference>
<evidence type="ECO:0000256" key="8">
    <source>
        <dbReference type="RuleBase" id="RU365104"/>
    </source>
</evidence>
<keyword evidence="6" id="KW-1278">Translocase</keyword>
<evidence type="ECO:0000313" key="10">
    <source>
        <dbReference type="EMBL" id="MDQ0166095.1"/>
    </source>
</evidence>
<dbReference type="PANTHER" id="PTHR43553:SF27">
    <property type="entry name" value="ENERGY-COUPLING FACTOR TRANSPORTER ATP-BINDING PROTEIN ECFA2"/>
    <property type="match status" value="1"/>
</dbReference>
<dbReference type="InterPro" id="IPR003439">
    <property type="entry name" value="ABC_transporter-like_ATP-bd"/>
</dbReference>
<sequence>MSYTYHAHTPFEQQVLKDISLEIKENLWVSIIGRTGSGKSTLVQHMNGLSKPTEGSVQIGQTVIASDQKKRLDKPLYDQVGMVFQYPEHQLFEESVFKDISYGPRNLEWPTELIELRVLQVMGKLGLPRDLAERSPFQLSGGQKRRVAIAGILVMNPKVIILDEPTAGLDPQGKRDILKVIRQWQEEHQSTVITITHQMEDVAEFADQVVVMEHGRVKWQMDPFTLFTTYGSELEQMGLELPQLIQFIKELNEGYDSSHRLVPTSLNQNKLYEQIATFLKGNMKIAGSLEDIEDETR</sequence>
<dbReference type="InterPro" id="IPR050095">
    <property type="entry name" value="ECF_ABC_transporter_ATP-bd"/>
</dbReference>
<comment type="subcellular location">
    <subcellularLocation>
        <location evidence="1 8">Cell membrane</location>
        <topology evidence="1 8">Peripheral membrane protein</topology>
    </subcellularLocation>
</comment>
<evidence type="ECO:0000313" key="11">
    <source>
        <dbReference type="Proteomes" id="UP001235840"/>
    </source>
</evidence>
<dbReference type="InterPro" id="IPR015856">
    <property type="entry name" value="ABC_transpr_CbiO/EcfA_su"/>
</dbReference>
<keyword evidence="5 8" id="KW-0067">ATP-binding</keyword>
<dbReference type="GO" id="GO:0016787">
    <property type="term" value="F:hydrolase activity"/>
    <property type="evidence" value="ECO:0007669"/>
    <property type="project" value="UniProtKB-KW"/>
</dbReference>
<dbReference type="EC" id="7.-.-.-" evidence="8"/>
<dbReference type="InterPro" id="IPR027417">
    <property type="entry name" value="P-loop_NTPase"/>
</dbReference>
<evidence type="ECO:0000256" key="4">
    <source>
        <dbReference type="ARBA" id="ARBA00022741"/>
    </source>
</evidence>
<keyword evidence="7 8" id="KW-0472">Membrane</keyword>
<feature type="domain" description="ABC transporter" evidence="9">
    <location>
        <begin position="1"/>
        <end position="239"/>
    </location>
</feature>
<comment type="subunit">
    <text evidence="8">Forms a stable energy-coupling factor (ECF) transporter complex composed of 2 membrane-embedded substrate-binding proteins (S component), 2 ATP-binding proteins (A component) and 2 transmembrane proteins (T component).</text>
</comment>
<dbReference type="CDD" id="cd03225">
    <property type="entry name" value="ABC_cobalt_CbiO_domain1"/>
    <property type="match status" value="1"/>
</dbReference>
<dbReference type="PROSITE" id="PS50893">
    <property type="entry name" value="ABC_TRANSPORTER_2"/>
    <property type="match status" value="1"/>
</dbReference>
<dbReference type="Gene3D" id="3.40.50.300">
    <property type="entry name" value="P-loop containing nucleotide triphosphate hydrolases"/>
    <property type="match status" value="1"/>
</dbReference>
<dbReference type="EMBL" id="JAUSTY010000007">
    <property type="protein sequence ID" value="MDQ0166095.1"/>
    <property type="molecule type" value="Genomic_DNA"/>
</dbReference>
<dbReference type="InterPro" id="IPR030946">
    <property type="entry name" value="EcfA2"/>
</dbReference>
<comment type="similarity">
    <text evidence="8">Belongs to the ABC transporter superfamily. Energy-coupling factor EcfA family.</text>
</comment>
<keyword evidence="10" id="KW-0378">Hydrolase</keyword>
<accession>A0ABT9VZR3</accession>
<dbReference type="InterPro" id="IPR017871">
    <property type="entry name" value="ABC_transporter-like_CS"/>
</dbReference>
<comment type="function">
    <text evidence="8">ATP-binding (A) component of a common energy-coupling factor (ECF) ABC-transporter complex.</text>
</comment>
<dbReference type="SUPFAM" id="SSF52540">
    <property type="entry name" value="P-loop containing nucleoside triphosphate hydrolases"/>
    <property type="match status" value="1"/>
</dbReference>
<keyword evidence="2 8" id="KW-0813">Transport</keyword>
<protein>
    <recommendedName>
        <fullName evidence="8">Energy-coupling factor transporter ATP-binding protein EcfA2</fullName>
        <ecNumber evidence="8">7.-.-.-</ecNumber>
    </recommendedName>
</protein>
<organism evidence="10 11">
    <name type="scientific">Caldalkalibacillus horti</name>
    <dbReference type="NCBI Taxonomy" id="77523"/>
    <lineage>
        <taxon>Bacteria</taxon>
        <taxon>Bacillati</taxon>
        <taxon>Bacillota</taxon>
        <taxon>Bacilli</taxon>
        <taxon>Bacillales</taxon>
        <taxon>Bacillaceae</taxon>
        <taxon>Caldalkalibacillus</taxon>
    </lineage>
</organism>
<comment type="caution">
    <text evidence="10">The sequence shown here is derived from an EMBL/GenBank/DDBJ whole genome shotgun (WGS) entry which is preliminary data.</text>
</comment>
<dbReference type="Proteomes" id="UP001235840">
    <property type="component" value="Unassembled WGS sequence"/>
</dbReference>
<dbReference type="NCBIfam" id="TIGR04521">
    <property type="entry name" value="ECF_ATPase_2"/>
    <property type="match status" value="1"/>
</dbReference>
<name>A0ABT9VZR3_9BACI</name>
<keyword evidence="3 8" id="KW-1003">Cell membrane</keyword>
<evidence type="ECO:0000259" key="9">
    <source>
        <dbReference type="PROSITE" id="PS50893"/>
    </source>
</evidence>
<keyword evidence="11" id="KW-1185">Reference proteome</keyword>
<dbReference type="PANTHER" id="PTHR43553">
    <property type="entry name" value="HEAVY METAL TRANSPORTER"/>
    <property type="match status" value="1"/>
</dbReference>
<evidence type="ECO:0000256" key="7">
    <source>
        <dbReference type="ARBA" id="ARBA00023136"/>
    </source>
</evidence>
<evidence type="ECO:0000256" key="2">
    <source>
        <dbReference type="ARBA" id="ARBA00022448"/>
    </source>
</evidence>
<evidence type="ECO:0000256" key="6">
    <source>
        <dbReference type="ARBA" id="ARBA00022967"/>
    </source>
</evidence>
<dbReference type="Pfam" id="PF00005">
    <property type="entry name" value="ABC_tran"/>
    <property type="match status" value="1"/>
</dbReference>
<dbReference type="SMART" id="SM00382">
    <property type="entry name" value="AAA"/>
    <property type="match status" value="1"/>
</dbReference>
<reference evidence="10 11" key="1">
    <citation type="submission" date="2023-07" db="EMBL/GenBank/DDBJ databases">
        <title>Genomic Encyclopedia of Type Strains, Phase IV (KMG-IV): sequencing the most valuable type-strain genomes for metagenomic binning, comparative biology and taxonomic classification.</title>
        <authorList>
            <person name="Goeker M."/>
        </authorList>
    </citation>
    <scope>NUCLEOTIDE SEQUENCE [LARGE SCALE GENOMIC DNA]</scope>
    <source>
        <strain evidence="10 11">DSM 12751</strain>
    </source>
</reference>
<proteinExistence type="inferred from homology"/>
<gene>
    <name evidence="10" type="ORF">J2S11_001996</name>
</gene>
<keyword evidence="4 8" id="KW-0547">Nucleotide-binding</keyword>
<evidence type="ECO:0000256" key="5">
    <source>
        <dbReference type="ARBA" id="ARBA00022840"/>
    </source>
</evidence>
<evidence type="ECO:0000256" key="1">
    <source>
        <dbReference type="ARBA" id="ARBA00004202"/>
    </source>
</evidence>
<evidence type="ECO:0000256" key="3">
    <source>
        <dbReference type="ARBA" id="ARBA00022475"/>
    </source>
</evidence>
<dbReference type="InterPro" id="IPR003593">
    <property type="entry name" value="AAA+_ATPase"/>
</dbReference>